<accession>A0A6C0CFP7</accession>
<evidence type="ECO:0000313" key="1">
    <source>
        <dbReference type="EMBL" id="QHT03107.1"/>
    </source>
</evidence>
<organism evidence="1">
    <name type="scientific">viral metagenome</name>
    <dbReference type="NCBI Taxonomy" id="1070528"/>
    <lineage>
        <taxon>unclassified sequences</taxon>
        <taxon>metagenomes</taxon>
        <taxon>organismal metagenomes</taxon>
    </lineage>
</organism>
<dbReference type="AlphaFoldDB" id="A0A6C0CFP7"/>
<sequence>MMIGHNYYFIDEDGNRYQESEIYNLFLLLKNMYLNCI</sequence>
<dbReference type="EMBL" id="MN739405">
    <property type="protein sequence ID" value="QHT03107.1"/>
    <property type="molecule type" value="Genomic_DNA"/>
</dbReference>
<proteinExistence type="predicted"/>
<protein>
    <submittedName>
        <fullName evidence="1">Uncharacterized protein</fullName>
    </submittedName>
</protein>
<name>A0A6C0CFP7_9ZZZZ</name>
<reference evidence="1" key="1">
    <citation type="journal article" date="2020" name="Nature">
        <title>Giant virus diversity and host interactions through global metagenomics.</title>
        <authorList>
            <person name="Schulz F."/>
            <person name="Roux S."/>
            <person name="Paez-Espino D."/>
            <person name="Jungbluth S."/>
            <person name="Walsh D.A."/>
            <person name="Denef V.J."/>
            <person name="McMahon K.D."/>
            <person name="Konstantinidis K.T."/>
            <person name="Eloe-Fadrosh E.A."/>
            <person name="Kyrpides N.C."/>
            <person name="Woyke T."/>
        </authorList>
    </citation>
    <scope>NUCLEOTIDE SEQUENCE</scope>
    <source>
        <strain evidence="1">GVMAG-M-3300020727-4</strain>
    </source>
</reference>